<reference evidence="3" key="1">
    <citation type="submission" date="2025-08" db="UniProtKB">
        <authorList>
            <consortium name="RefSeq"/>
        </authorList>
    </citation>
    <scope>IDENTIFICATION</scope>
    <source>
        <tissue evidence="3">Tentacle</tissue>
    </source>
</reference>
<evidence type="ECO:0000313" key="2">
    <source>
        <dbReference type="Proteomes" id="UP000515163"/>
    </source>
</evidence>
<dbReference type="Proteomes" id="UP000515163">
    <property type="component" value="Unplaced"/>
</dbReference>
<dbReference type="OrthoDB" id="10475339at2759"/>
<dbReference type="AlphaFoldDB" id="A0A6P8HLY1"/>
<keyword evidence="2" id="KW-1185">Reference proteome</keyword>
<organism evidence="2 3">
    <name type="scientific">Actinia tenebrosa</name>
    <name type="common">Australian red waratah sea anemone</name>
    <dbReference type="NCBI Taxonomy" id="6105"/>
    <lineage>
        <taxon>Eukaryota</taxon>
        <taxon>Metazoa</taxon>
        <taxon>Cnidaria</taxon>
        <taxon>Anthozoa</taxon>
        <taxon>Hexacorallia</taxon>
        <taxon>Actiniaria</taxon>
        <taxon>Actiniidae</taxon>
        <taxon>Actinia</taxon>
    </lineage>
</organism>
<evidence type="ECO:0000256" key="1">
    <source>
        <dbReference type="SAM" id="MobiDB-lite"/>
    </source>
</evidence>
<name>A0A6P8HLY1_ACTTE</name>
<feature type="compositionally biased region" description="Basic residues" evidence="1">
    <location>
        <begin position="144"/>
        <end position="155"/>
    </location>
</feature>
<feature type="region of interest" description="Disordered" evidence="1">
    <location>
        <begin position="1"/>
        <end position="23"/>
    </location>
</feature>
<feature type="region of interest" description="Disordered" evidence="1">
    <location>
        <begin position="69"/>
        <end position="155"/>
    </location>
</feature>
<dbReference type="RefSeq" id="XP_031553645.1">
    <property type="nucleotide sequence ID" value="XM_031697785.1"/>
</dbReference>
<dbReference type="InParanoid" id="A0A6P8HLY1"/>
<sequence>MATTEFQGTYITTTLGSNESSPTSQKAEECVFGFISGFEGGLSCGQSNDQDGLTIPVNKTLVSASLDKDIDGTRLSKNGTNRKEIAYGNERKKKNDSSGIACENAKKQENKESREVVHIDECGAEERHGQKRPAGQDLKENKPKKSKQCKKKSKSKLLPKNFDVDKFLSKLHYIEK</sequence>
<feature type="compositionally biased region" description="Basic and acidic residues" evidence="1">
    <location>
        <begin position="104"/>
        <end position="128"/>
    </location>
</feature>
<proteinExistence type="predicted"/>
<evidence type="ECO:0000313" key="3">
    <source>
        <dbReference type="RefSeq" id="XP_031553645.1"/>
    </source>
</evidence>
<accession>A0A6P8HLY1</accession>
<protein>
    <submittedName>
        <fullName evidence="3">Uncharacterized protein LOC116290681</fullName>
    </submittedName>
</protein>
<dbReference type="KEGG" id="aten:116290681"/>
<dbReference type="GeneID" id="116290681"/>
<feature type="compositionally biased region" description="Basic and acidic residues" evidence="1">
    <location>
        <begin position="81"/>
        <end position="96"/>
    </location>
</feature>
<gene>
    <name evidence="3" type="primary">LOC116290681</name>
</gene>